<keyword evidence="1" id="KW-0812">Transmembrane</keyword>
<feature type="transmembrane region" description="Helical" evidence="1">
    <location>
        <begin position="12"/>
        <end position="33"/>
    </location>
</feature>
<evidence type="ECO:0000313" key="3">
    <source>
        <dbReference type="Proteomes" id="UP001559025"/>
    </source>
</evidence>
<dbReference type="Proteomes" id="UP001559025">
    <property type="component" value="Unassembled WGS sequence"/>
</dbReference>
<comment type="caution">
    <text evidence="2">The sequence shown here is derived from an EMBL/GenBank/DDBJ whole genome shotgun (WGS) entry which is preliminary data.</text>
</comment>
<accession>A0ABV3WM38</accession>
<dbReference type="InterPro" id="IPR018037">
    <property type="entry name" value="FixH_proteobacterial"/>
</dbReference>
<dbReference type="InterPro" id="IPR008620">
    <property type="entry name" value="FixH"/>
</dbReference>
<reference evidence="2 3" key="1">
    <citation type="submission" date="2024-01" db="EMBL/GenBank/DDBJ databases">
        <title>New evidence supports the origin of RcGTA from prophage.</title>
        <authorList>
            <person name="Xu Y."/>
            <person name="Liu B."/>
            <person name="Chen F."/>
        </authorList>
    </citation>
    <scope>NUCLEOTIDE SEQUENCE [LARGE SCALE GENOMIC DNA]</scope>
    <source>
        <strain evidence="2 3">CBW1107-2</strain>
    </source>
</reference>
<sequence length="166" mass="17660">MRTTDSGSQGGFTGFHMLAIMIAFFGVIIAVNVTMAVTASTSWTGLVVKNTYVASQEFNRKAQEGRAQAALGWTATLTVRDGAVRFSLADTDGAMKPMQGGTATFRRPVNDVEDTVVTLAAEPDGSLKGPVALADGAWIVEVRAEAGLAHPYRETRRLNVRDGAVR</sequence>
<keyword evidence="1" id="KW-0472">Membrane</keyword>
<protein>
    <submittedName>
        <fullName evidence="2">FixH family protein</fullName>
    </submittedName>
</protein>
<dbReference type="PIRSF" id="PIRSF011386">
    <property type="entry name" value="FixH"/>
    <property type="match status" value="1"/>
</dbReference>
<proteinExistence type="predicted"/>
<organism evidence="2 3">
    <name type="scientific">Neoaquamicrobium sediminum</name>
    <dbReference type="NCBI Taxonomy" id="1849104"/>
    <lineage>
        <taxon>Bacteria</taxon>
        <taxon>Pseudomonadati</taxon>
        <taxon>Pseudomonadota</taxon>
        <taxon>Alphaproteobacteria</taxon>
        <taxon>Hyphomicrobiales</taxon>
        <taxon>Phyllobacteriaceae</taxon>
        <taxon>Neoaquamicrobium</taxon>
    </lineage>
</organism>
<evidence type="ECO:0000313" key="2">
    <source>
        <dbReference type="EMBL" id="MEX4005718.1"/>
    </source>
</evidence>
<keyword evidence="3" id="KW-1185">Reference proteome</keyword>
<name>A0ABV3WM38_9HYPH</name>
<evidence type="ECO:0000256" key="1">
    <source>
        <dbReference type="SAM" id="Phobius"/>
    </source>
</evidence>
<keyword evidence="1" id="KW-1133">Transmembrane helix</keyword>
<dbReference type="RefSeq" id="WP_368801172.1">
    <property type="nucleotide sequence ID" value="NZ_JAZHFV010000001.1"/>
</dbReference>
<dbReference type="Pfam" id="PF05751">
    <property type="entry name" value="FixH"/>
    <property type="match status" value="1"/>
</dbReference>
<gene>
    <name evidence="2" type="ORF">V1479_00295</name>
</gene>
<dbReference type="EMBL" id="JAZHFV010000001">
    <property type="protein sequence ID" value="MEX4005718.1"/>
    <property type="molecule type" value="Genomic_DNA"/>
</dbReference>